<dbReference type="InterPro" id="IPR032640">
    <property type="entry name" value="AMPK1_CBM"/>
</dbReference>
<dbReference type="SUPFAM" id="SSF81296">
    <property type="entry name" value="E set domains"/>
    <property type="match status" value="1"/>
</dbReference>
<protein>
    <submittedName>
        <fullName evidence="5">Uncharacterized protein LOC103321640 isoform X1</fullName>
    </submittedName>
</protein>
<evidence type="ECO:0000313" key="5">
    <source>
        <dbReference type="RefSeq" id="XP_008221693.1"/>
    </source>
</evidence>
<dbReference type="GeneID" id="103321640"/>
<feature type="coiled-coil region" evidence="1">
    <location>
        <begin position="410"/>
        <end position="462"/>
    </location>
</feature>
<feature type="region of interest" description="Disordered" evidence="2">
    <location>
        <begin position="181"/>
        <end position="200"/>
    </location>
</feature>
<dbReference type="InterPro" id="IPR014756">
    <property type="entry name" value="Ig_E-set"/>
</dbReference>
<feature type="domain" description="AMP-activated protein kinase glycogen-binding" evidence="3">
    <location>
        <begin position="463"/>
        <end position="538"/>
    </location>
</feature>
<reference evidence="4" key="1">
    <citation type="journal article" date="2012" name="Nat. Commun.">
        <title>The genome of Prunus mume.</title>
        <authorList>
            <person name="Zhang Q."/>
            <person name="Chen W."/>
            <person name="Sun L."/>
            <person name="Zhao F."/>
            <person name="Huang B."/>
            <person name="Yang W."/>
            <person name="Tao Y."/>
            <person name="Wang J."/>
            <person name="Yuan Z."/>
            <person name="Fan G."/>
            <person name="Xing Z."/>
            <person name="Han C."/>
            <person name="Pan H."/>
            <person name="Zhong X."/>
            <person name="Shi W."/>
            <person name="Liang X."/>
            <person name="Du D."/>
            <person name="Sun F."/>
            <person name="Xu Z."/>
            <person name="Hao R."/>
            <person name="Lv T."/>
            <person name="Lv Y."/>
            <person name="Zheng Z."/>
            <person name="Sun M."/>
            <person name="Luo L."/>
            <person name="Cai M."/>
            <person name="Gao Y."/>
            <person name="Wang J."/>
            <person name="Yin Y."/>
            <person name="Xu X."/>
            <person name="Cheng T."/>
            <person name="Wang J."/>
        </authorList>
    </citation>
    <scope>NUCLEOTIDE SEQUENCE [LARGE SCALE GENOMIC DNA]</scope>
</reference>
<name>A0ABM0NA43_PRUMU</name>
<dbReference type="Gene3D" id="2.60.40.10">
    <property type="entry name" value="Immunoglobulins"/>
    <property type="match status" value="1"/>
</dbReference>
<dbReference type="PANTHER" id="PTHR47434">
    <property type="entry name" value="PROTEIN PTST HOMOLOG 3, CHLOROPLASTIC"/>
    <property type="match status" value="1"/>
</dbReference>
<dbReference type="RefSeq" id="XP_008221693.1">
    <property type="nucleotide sequence ID" value="XM_008223471.1"/>
</dbReference>
<evidence type="ECO:0000256" key="1">
    <source>
        <dbReference type="SAM" id="Coils"/>
    </source>
</evidence>
<feature type="compositionally biased region" description="Low complexity" evidence="2">
    <location>
        <begin position="181"/>
        <end position="193"/>
    </location>
</feature>
<keyword evidence="4" id="KW-1185">Reference proteome</keyword>
<evidence type="ECO:0000313" key="4">
    <source>
        <dbReference type="Proteomes" id="UP000694861"/>
    </source>
</evidence>
<reference evidence="5" key="2">
    <citation type="submission" date="2025-08" db="UniProtKB">
        <authorList>
            <consortium name="RefSeq"/>
        </authorList>
    </citation>
    <scope>IDENTIFICATION</scope>
</reference>
<dbReference type="CDD" id="cd02859">
    <property type="entry name" value="E_set_AMPKbeta_like_N"/>
    <property type="match status" value="1"/>
</dbReference>
<gene>
    <name evidence="5" type="primary">LOC103321640</name>
</gene>
<sequence length="539" mass="60468">MLSSTTAATHLLVSPYSFPNFIPHAFPSILYVVNSTTARRQQRLKAISFVSVRESGCSLCLGFSEFKKGACSGFVRRCKDWDTEGDFTLETEILEFMKSSKKPGAFPSKKELLESGREDLVDAIARKGGWLSLGWDLEEEEGGAQDSNFRHWDSIVAKEGESSASSGSLIGASGVVSSFSDDSSQAASSSGRSLEAAATEDDTGIEGILNRLEKQRNLTFGFNLKEKEDDVFFPSTYKFPEISTDATVAGLVRSNRPASLNPKKAILNDSRDKPNHNRSLSDIDVLADSPRPEMWRTWSIQRAGFSDQDFEAAEISYDKMGGPEDVSREKIFQLREGANEPDQRNKLNSHQEEISHKQIRDHIKYLESELSSALRSLRTRSDEAASQVHESSSDDFRKLSDAWEFQENEIMHAQDKLRSTRAKLAVLEGKMALAIIEAQKTVEEKQRRINDARRALQLLRTAYIVWPNSASEVLMAGSYDGWTTQRKMEKSSTGIFSLCLRLYPGRYEIKFIVDGEWRIDPLRPIVHNSGYENNVLIIT</sequence>
<evidence type="ECO:0000256" key="2">
    <source>
        <dbReference type="SAM" id="MobiDB-lite"/>
    </source>
</evidence>
<dbReference type="Proteomes" id="UP000694861">
    <property type="component" value="Linkage group LG2"/>
</dbReference>
<proteinExistence type="predicted"/>
<keyword evidence="1" id="KW-0175">Coiled coil</keyword>
<evidence type="ECO:0000259" key="3">
    <source>
        <dbReference type="Pfam" id="PF16561"/>
    </source>
</evidence>
<dbReference type="InterPro" id="IPR013783">
    <property type="entry name" value="Ig-like_fold"/>
</dbReference>
<dbReference type="PANTHER" id="PTHR47434:SF1">
    <property type="entry name" value="PROTEIN PTST HOMOLOG 2, CHLOROPLASTIC"/>
    <property type="match status" value="1"/>
</dbReference>
<organism evidence="4 5">
    <name type="scientific">Prunus mume</name>
    <name type="common">Japanese apricot</name>
    <name type="synonym">Armeniaca mume</name>
    <dbReference type="NCBI Taxonomy" id="102107"/>
    <lineage>
        <taxon>Eukaryota</taxon>
        <taxon>Viridiplantae</taxon>
        <taxon>Streptophyta</taxon>
        <taxon>Embryophyta</taxon>
        <taxon>Tracheophyta</taxon>
        <taxon>Spermatophyta</taxon>
        <taxon>Magnoliopsida</taxon>
        <taxon>eudicotyledons</taxon>
        <taxon>Gunneridae</taxon>
        <taxon>Pentapetalae</taxon>
        <taxon>rosids</taxon>
        <taxon>fabids</taxon>
        <taxon>Rosales</taxon>
        <taxon>Rosaceae</taxon>
        <taxon>Amygdaloideae</taxon>
        <taxon>Amygdaleae</taxon>
        <taxon>Prunus</taxon>
    </lineage>
</organism>
<dbReference type="Pfam" id="PF16561">
    <property type="entry name" value="AMPK1_CBM"/>
    <property type="match status" value="1"/>
</dbReference>
<accession>A0ABM0NA43</accession>